<feature type="compositionally biased region" description="Polar residues" evidence="1">
    <location>
        <begin position="193"/>
        <end position="210"/>
    </location>
</feature>
<name>A0A4S8LFT0_DENBC</name>
<feature type="compositionally biased region" description="Low complexity" evidence="1">
    <location>
        <begin position="658"/>
        <end position="678"/>
    </location>
</feature>
<protein>
    <submittedName>
        <fullName evidence="2">Uncharacterized protein</fullName>
    </submittedName>
</protein>
<dbReference type="OrthoDB" id="3060267at2759"/>
<feature type="compositionally biased region" description="Basic residues" evidence="1">
    <location>
        <begin position="590"/>
        <end position="613"/>
    </location>
</feature>
<evidence type="ECO:0000313" key="2">
    <source>
        <dbReference type="EMBL" id="THU87834.1"/>
    </source>
</evidence>
<feature type="region of interest" description="Disordered" evidence="1">
    <location>
        <begin position="1"/>
        <end position="120"/>
    </location>
</feature>
<feature type="region of interest" description="Disordered" evidence="1">
    <location>
        <begin position="575"/>
        <end position="803"/>
    </location>
</feature>
<feature type="compositionally biased region" description="Polar residues" evidence="1">
    <location>
        <begin position="744"/>
        <end position="760"/>
    </location>
</feature>
<feature type="compositionally biased region" description="Basic and acidic residues" evidence="1">
    <location>
        <begin position="575"/>
        <end position="589"/>
    </location>
</feature>
<feature type="compositionally biased region" description="Basic and acidic residues" evidence="1">
    <location>
        <begin position="622"/>
        <end position="649"/>
    </location>
</feature>
<organism evidence="2 3">
    <name type="scientific">Dendrothele bispora (strain CBS 962.96)</name>
    <dbReference type="NCBI Taxonomy" id="1314807"/>
    <lineage>
        <taxon>Eukaryota</taxon>
        <taxon>Fungi</taxon>
        <taxon>Dikarya</taxon>
        <taxon>Basidiomycota</taxon>
        <taxon>Agaricomycotina</taxon>
        <taxon>Agaricomycetes</taxon>
        <taxon>Agaricomycetidae</taxon>
        <taxon>Agaricales</taxon>
        <taxon>Agaricales incertae sedis</taxon>
        <taxon>Dendrothele</taxon>
    </lineage>
</organism>
<dbReference type="Proteomes" id="UP000297245">
    <property type="component" value="Unassembled WGS sequence"/>
</dbReference>
<feature type="compositionally biased region" description="Basic residues" evidence="1">
    <location>
        <begin position="221"/>
        <end position="231"/>
    </location>
</feature>
<evidence type="ECO:0000313" key="3">
    <source>
        <dbReference type="Proteomes" id="UP000297245"/>
    </source>
</evidence>
<accession>A0A4S8LFT0</accession>
<feature type="compositionally biased region" description="Low complexity" evidence="1">
    <location>
        <begin position="24"/>
        <end position="39"/>
    </location>
</feature>
<gene>
    <name evidence="2" type="ORF">K435DRAFT_803986</name>
</gene>
<feature type="region of interest" description="Disordered" evidence="1">
    <location>
        <begin position="193"/>
        <end position="212"/>
    </location>
</feature>
<feature type="compositionally biased region" description="Basic and acidic residues" evidence="1">
    <location>
        <begin position="111"/>
        <end position="120"/>
    </location>
</feature>
<feature type="region of interest" description="Disordered" evidence="1">
    <location>
        <begin position="220"/>
        <end position="317"/>
    </location>
</feature>
<reference evidence="2 3" key="1">
    <citation type="journal article" date="2019" name="Nat. Ecol. Evol.">
        <title>Megaphylogeny resolves global patterns of mushroom evolution.</title>
        <authorList>
            <person name="Varga T."/>
            <person name="Krizsan K."/>
            <person name="Foldi C."/>
            <person name="Dima B."/>
            <person name="Sanchez-Garcia M."/>
            <person name="Sanchez-Ramirez S."/>
            <person name="Szollosi G.J."/>
            <person name="Szarkandi J.G."/>
            <person name="Papp V."/>
            <person name="Albert L."/>
            <person name="Andreopoulos W."/>
            <person name="Angelini C."/>
            <person name="Antonin V."/>
            <person name="Barry K.W."/>
            <person name="Bougher N.L."/>
            <person name="Buchanan P."/>
            <person name="Buyck B."/>
            <person name="Bense V."/>
            <person name="Catcheside P."/>
            <person name="Chovatia M."/>
            <person name="Cooper J."/>
            <person name="Damon W."/>
            <person name="Desjardin D."/>
            <person name="Finy P."/>
            <person name="Geml J."/>
            <person name="Haridas S."/>
            <person name="Hughes K."/>
            <person name="Justo A."/>
            <person name="Karasinski D."/>
            <person name="Kautmanova I."/>
            <person name="Kiss B."/>
            <person name="Kocsube S."/>
            <person name="Kotiranta H."/>
            <person name="LaButti K.M."/>
            <person name="Lechner B.E."/>
            <person name="Liimatainen K."/>
            <person name="Lipzen A."/>
            <person name="Lukacs Z."/>
            <person name="Mihaltcheva S."/>
            <person name="Morgado L.N."/>
            <person name="Niskanen T."/>
            <person name="Noordeloos M.E."/>
            <person name="Ohm R.A."/>
            <person name="Ortiz-Santana B."/>
            <person name="Ovrebo C."/>
            <person name="Racz N."/>
            <person name="Riley R."/>
            <person name="Savchenko A."/>
            <person name="Shiryaev A."/>
            <person name="Soop K."/>
            <person name="Spirin V."/>
            <person name="Szebenyi C."/>
            <person name="Tomsovsky M."/>
            <person name="Tulloss R.E."/>
            <person name="Uehling J."/>
            <person name="Grigoriev I.V."/>
            <person name="Vagvolgyi C."/>
            <person name="Papp T."/>
            <person name="Martin F.M."/>
            <person name="Miettinen O."/>
            <person name="Hibbett D.S."/>
            <person name="Nagy L.G."/>
        </authorList>
    </citation>
    <scope>NUCLEOTIDE SEQUENCE [LARGE SCALE GENOMIC DNA]</scope>
    <source>
        <strain evidence="2 3">CBS 962.96</strain>
    </source>
</reference>
<dbReference type="AlphaFoldDB" id="A0A4S8LFT0"/>
<feature type="compositionally biased region" description="Low complexity" evidence="1">
    <location>
        <begin position="282"/>
        <end position="301"/>
    </location>
</feature>
<proteinExistence type="predicted"/>
<feature type="compositionally biased region" description="Basic residues" evidence="1">
    <location>
        <begin position="266"/>
        <end position="275"/>
    </location>
</feature>
<sequence>MSSTSTQNTYSHHGIMPSSSNAGPSRRPSTSSHTSQPSRIPRPVASSSTRRDEIVQDDAQTARPASSRHNSLFDEPESSADLAEQQGNTTTEKRTQTSEDPPESVQSQRSHVSENHIQEQERSLRLRYILQMLRDDDLANWSTTSIPDQQVYETNGGHVYYVNQPDIRIPVPSMDDDELATLRALYPAPFSENDTIRQGRNSAKQTTQNYKRNKWQGVALHRFRGRGRGARRYLTSMRPTPSDPELSPPENVEEFSPHPSGSNHPGKAKNTRHKRQVEADPSDPNSSDSNDSDSSGSLPSNDIPPEETPSKPVKPAVFGRTRYSSINHTFNEKETFVYDPTPRSEEEVMRACFRSIEDLIVSQLYGKPIKGNSNVQKTILQSIPKPDSYTGEGNDFVEFDMWIRSLVRWMSIADLCGPDVRWSKSRKEYVLTPVDIQRTNTTGSFLRGPARQWFIDDVEYLPTGVSPLSGRMTFMQVVSGLYRRFIHEASLSKIGERFESVTYSPGKGVKGAFSALTRFAERMPSPPDMYSFKKRLLFILPDNMLSDLTKIYHITAEASTVNDIMQAALSCERSSEADKYYQRARETIKRSRRRRSRSRSKERKLKNGKHKTSRSPSPRRLQIVDKRRYSVKPHSHEKNERSNWYKKSDSTLNKVDQSKNPSDPRNSPSSSSQARNPNYQRDGKNNSKPNSRYYRLVDEKGKSSPRLFRIEEADDLTGNSDGDISNKEESTEDSDIEPDPWGGSQWSSDAADNEYTTLQNEDSDGSEQIVFMRENSDQQESESSDGQLGLSAMREISEMSDNSNTLAPSVFLETRIVRYVKSGGPSTFKTQR</sequence>
<evidence type="ECO:0000256" key="1">
    <source>
        <dbReference type="SAM" id="MobiDB-lite"/>
    </source>
</evidence>
<feature type="compositionally biased region" description="Polar residues" evidence="1">
    <location>
        <begin position="1"/>
        <end position="23"/>
    </location>
</feature>
<keyword evidence="3" id="KW-1185">Reference proteome</keyword>
<dbReference type="EMBL" id="ML179433">
    <property type="protein sequence ID" value="THU87834.1"/>
    <property type="molecule type" value="Genomic_DNA"/>
</dbReference>